<evidence type="ECO:0000256" key="1">
    <source>
        <dbReference type="ARBA" id="ARBA00004123"/>
    </source>
</evidence>
<evidence type="ECO:0000259" key="9">
    <source>
        <dbReference type="PROSITE" id="PS50097"/>
    </source>
</evidence>
<dbReference type="PANTHER" id="PTHR21541">
    <property type="entry name" value="BTB POZ DOMAIN CONTAINING 12"/>
    <property type="match status" value="1"/>
</dbReference>
<name>A0A1S3Q6K2_SALSA</name>
<dbReference type="CDD" id="cd22999">
    <property type="entry name" value="SAP_SLX4"/>
    <property type="match status" value="1"/>
</dbReference>
<feature type="compositionally biased region" description="Polar residues" evidence="8">
    <location>
        <begin position="66"/>
        <end position="95"/>
    </location>
</feature>
<evidence type="ECO:0000256" key="3">
    <source>
        <dbReference type="ARBA" id="ARBA00022763"/>
    </source>
</evidence>
<keyword evidence="4" id="KW-0233">DNA recombination</keyword>
<evidence type="ECO:0000313" key="11">
    <source>
        <dbReference type="RefSeq" id="XP_014035608.2"/>
    </source>
</evidence>
<dbReference type="RefSeq" id="XP_045546978.1">
    <property type="nucleotide sequence ID" value="XM_045691022.1"/>
</dbReference>
<feature type="compositionally biased region" description="Basic residues" evidence="8">
    <location>
        <begin position="1988"/>
        <end position="2009"/>
    </location>
</feature>
<reference evidence="11 12" key="1">
    <citation type="submission" date="2025-05" db="UniProtKB">
        <authorList>
            <consortium name="RefSeq"/>
        </authorList>
    </citation>
    <scope>IDENTIFICATION</scope>
</reference>
<dbReference type="GO" id="GO:0006281">
    <property type="term" value="P:DNA repair"/>
    <property type="evidence" value="ECO:0007669"/>
    <property type="project" value="UniProtKB-KW"/>
</dbReference>
<dbReference type="GO" id="GO:0090656">
    <property type="term" value="P:t-circle formation"/>
    <property type="evidence" value="ECO:0007669"/>
    <property type="project" value="UniProtKB-ARBA"/>
</dbReference>
<dbReference type="PANTHER" id="PTHR21541:SF3">
    <property type="entry name" value="STRUCTURE-SPECIFIC ENDONUCLEASE SUBUNIT SLX4"/>
    <property type="match status" value="1"/>
</dbReference>
<dbReference type="Pfam" id="PF09494">
    <property type="entry name" value="Slx4"/>
    <property type="match status" value="1"/>
</dbReference>
<feature type="region of interest" description="Disordered" evidence="8">
    <location>
        <begin position="1320"/>
        <end position="1710"/>
    </location>
</feature>
<feature type="region of interest" description="Disordered" evidence="8">
    <location>
        <begin position="538"/>
        <end position="566"/>
    </location>
</feature>
<feature type="compositionally biased region" description="Low complexity" evidence="8">
    <location>
        <begin position="1514"/>
        <end position="1527"/>
    </location>
</feature>
<feature type="compositionally biased region" description="Polar residues" evidence="8">
    <location>
        <begin position="1877"/>
        <end position="1890"/>
    </location>
</feature>
<dbReference type="GO" id="GO:0008270">
    <property type="term" value="F:zinc ion binding"/>
    <property type="evidence" value="ECO:0007669"/>
    <property type="project" value="UniProtKB-KW"/>
</dbReference>
<dbReference type="STRING" id="8030.ENSSSAP00000000823"/>
<dbReference type="SMART" id="SM00225">
    <property type="entry name" value="BTB"/>
    <property type="match status" value="1"/>
</dbReference>
<feature type="region of interest" description="Disordered" evidence="8">
    <location>
        <begin position="1747"/>
        <end position="1776"/>
    </location>
</feature>
<evidence type="ECO:0000256" key="2">
    <source>
        <dbReference type="ARBA" id="ARBA00006661"/>
    </source>
</evidence>
<feature type="region of interest" description="Disordered" evidence="8">
    <location>
        <begin position="1807"/>
        <end position="1860"/>
    </location>
</feature>
<feature type="region of interest" description="Disordered" evidence="8">
    <location>
        <begin position="825"/>
        <end position="1023"/>
    </location>
</feature>
<dbReference type="GO" id="GO:0033557">
    <property type="term" value="C:Slx1-Slx4 complex"/>
    <property type="evidence" value="ECO:0007669"/>
    <property type="project" value="InterPro"/>
</dbReference>
<dbReference type="InterPro" id="IPR000210">
    <property type="entry name" value="BTB/POZ_dom"/>
</dbReference>
<feature type="region of interest" description="Disordered" evidence="8">
    <location>
        <begin position="452"/>
        <end position="471"/>
    </location>
</feature>
<feature type="region of interest" description="Disordered" evidence="8">
    <location>
        <begin position="1873"/>
        <end position="1915"/>
    </location>
</feature>
<feature type="compositionally biased region" description="Basic and acidic residues" evidence="8">
    <location>
        <begin position="951"/>
        <end position="974"/>
    </location>
</feature>
<feature type="compositionally biased region" description="Polar residues" evidence="8">
    <location>
        <begin position="1373"/>
        <end position="1395"/>
    </location>
</feature>
<evidence type="ECO:0000313" key="10">
    <source>
        <dbReference type="Proteomes" id="UP001652741"/>
    </source>
</evidence>
<feature type="compositionally biased region" description="Basic and acidic residues" evidence="8">
    <location>
        <begin position="22"/>
        <end position="31"/>
    </location>
</feature>
<dbReference type="Pfam" id="PF00651">
    <property type="entry name" value="BTB"/>
    <property type="match status" value="1"/>
</dbReference>
<keyword evidence="6" id="KW-0539">Nucleus</keyword>
<feature type="region of interest" description="Disordered" evidence="8">
    <location>
        <begin position="1037"/>
        <end position="1105"/>
    </location>
</feature>
<feature type="compositionally biased region" description="Acidic residues" evidence="8">
    <location>
        <begin position="825"/>
        <end position="835"/>
    </location>
</feature>
<keyword evidence="3" id="KW-0227">DNA damage</keyword>
<feature type="compositionally biased region" description="Polar residues" evidence="8">
    <location>
        <begin position="1329"/>
        <end position="1344"/>
    </location>
</feature>
<evidence type="ECO:0000256" key="6">
    <source>
        <dbReference type="ARBA" id="ARBA00023242"/>
    </source>
</evidence>
<evidence type="ECO:0000256" key="5">
    <source>
        <dbReference type="ARBA" id="ARBA00023204"/>
    </source>
</evidence>
<dbReference type="GO" id="GO:0032206">
    <property type="term" value="P:positive regulation of telomere maintenance"/>
    <property type="evidence" value="ECO:0007669"/>
    <property type="project" value="UniProtKB-ARBA"/>
</dbReference>
<dbReference type="Proteomes" id="UP001652741">
    <property type="component" value="Chromosome ssa12"/>
</dbReference>
<dbReference type="PROSITE" id="PS50097">
    <property type="entry name" value="BTB"/>
    <property type="match status" value="1"/>
</dbReference>
<feature type="compositionally biased region" description="Acidic residues" evidence="8">
    <location>
        <begin position="842"/>
        <end position="873"/>
    </location>
</feature>
<keyword evidence="10" id="KW-1185">Reference proteome</keyword>
<organism evidence="10 11">
    <name type="scientific">Salmo salar</name>
    <name type="common">Atlantic salmon</name>
    <dbReference type="NCBI Taxonomy" id="8030"/>
    <lineage>
        <taxon>Eukaryota</taxon>
        <taxon>Metazoa</taxon>
        <taxon>Chordata</taxon>
        <taxon>Craniata</taxon>
        <taxon>Vertebrata</taxon>
        <taxon>Euteleostomi</taxon>
        <taxon>Actinopterygii</taxon>
        <taxon>Neopterygii</taxon>
        <taxon>Teleostei</taxon>
        <taxon>Protacanthopterygii</taxon>
        <taxon>Salmoniformes</taxon>
        <taxon>Salmonidae</taxon>
        <taxon>Salmoninae</taxon>
        <taxon>Salmo</taxon>
    </lineage>
</organism>
<feature type="region of interest" description="Disordered" evidence="8">
    <location>
        <begin position="141"/>
        <end position="188"/>
    </location>
</feature>
<comment type="subcellular location">
    <subcellularLocation>
        <location evidence="1">Nucleus</location>
    </subcellularLocation>
</comment>
<feature type="compositionally biased region" description="Low complexity" evidence="8">
    <location>
        <begin position="1351"/>
        <end position="1365"/>
    </location>
</feature>
<feature type="region of interest" description="Disordered" evidence="8">
    <location>
        <begin position="22"/>
        <end position="95"/>
    </location>
</feature>
<comment type="similarity">
    <text evidence="2">Belongs to the SLX4 family.</text>
</comment>
<dbReference type="SUPFAM" id="SSF54695">
    <property type="entry name" value="POZ domain"/>
    <property type="match status" value="1"/>
</dbReference>
<evidence type="ECO:0000256" key="8">
    <source>
        <dbReference type="SAM" id="MobiDB-lite"/>
    </source>
</evidence>
<dbReference type="Gene3D" id="3.30.710.10">
    <property type="entry name" value="Potassium Channel Kv1.1, Chain A"/>
    <property type="match status" value="1"/>
</dbReference>
<dbReference type="GeneID" id="106589789"/>
<dbReference type="PaxDb" id="8030-ENSSSAP00000000823"/>
<feature type="compositionally biased region" description="Acidic residues" evidence="8">
    <location>
        <begin position="890"/>
        <end position="911"/>
    </location>
</feature>
<keyword evidence="5" id="KW-0234">DNA repair</keyword>
<feature type="compositionally biased region" description="Polar residues" evidence="8">
    <location>
        <begin position="1533"/>
        <end position="1543"/>
    </location>
</feature>
<dbReference type="InterPro" id="IPR011333">
    <property type="entry name" value="SKP1/BTB/POZ_sf"/>
</dbReference>
<feature type="region of interest" description="Disordered" evidence="8">
    <location>
        <begin position="1169"/>
        <end position="1308"/>
    </location>
</feature>
<accession>A0A1S3Q6K2</accession>
<evidence type="ECO:0000256" key="4">
    <source>
        <dbReference type="ARBA" id="ARBA00023172"/>
    </source>
</evidence>
<feature type="compositionally biased region" description="Basic and acidic residues" evidence="8">
    <location>
        <begin position="1548"/>
        <end position="1587"/>
    </location>
</feature>
<protein>
    <recommendedName>
        <fullName evidence="7">Structure-specific endonuclease subunit SLX4</fullName>
    </recommendedName>
</protein>
<feature type="compositionally biased region" description="Low complexity" evidence="8">
    <location>
        <begin position="539"/>
        <end position="557"/>
    </location>
</feature>
<dbReference type="GO" id="GO:0006260">
    <property type="term" value="P:DNA replication"/>
    <property type="evidence" value="ECO:0007669"/>
    <property type="project" value="InterPro"/>
</dbReference>
<sequence length="2015" mass="218844">MDDSDQDFVDLCSKLLKRVRRKAGETEKRSVAEPSSQDTAKDIPTKRVTTRRKKTDVGPSLKGALGNNSEHVSSISTTCDEPNRLPSNTDESKQSVVNGGIELGVGENGSSVAVDAAGSRPEDRGMGVKEKVLHTMQQFKRVNPQKLVHAERNQPAATGSESDSAAPHPLPDNEVTSASTPLSLDPQVDDSDEALALRLQEELDREAQAVAQGSAVDLEQGGLFFCQLCQKDLSAMSPTGRTQHINRCLDESEDSAAPAPPPVPSIPECPICGKRFKSQKSRAAHLKRCSSTMGVAPAVLLQAVQRQVAEGLTDSTANQPPQAGGSKRKGSTDPSLPGRKKPRKKPRGLDEDTMVAMALSHSLLEQEKEMEREMQRELQREMEREGGQQLPALLPHISLSPLKWRAEPSKTSKGRGKRKRGAPPRPPPLLLVQDSETALRRLQERVAGLLLRTRGPSPPTPTRCPSSLPSCSTGAGPLWQKSALRDGGPKVISEFYTPELREFIRPWVSVKTDMVCPTKAMPVSSTNLSITEGISMTKQPIPSSQQPVSSTQAAPSSLPSTPGTGHLPVGSQTLCDLMELADEGMTLTQWGYSTPAPARDKENTATDFHSSGFVPESTDEPPDLCLSGFIPESIRNTESHQMRSLPQSRDTNRSNQKLVVLSRLASDLTSMVNNPQFSDVQLQVDSGEVYFTHSFMLYARCPLLAQMVHDSGFGVQEDGMPSAQRVLLGEVPGQAVYTLLQYLYTAHCPLTHTLLPHVQELAARFNLEELQQLCQLYPAQTDLHRGVEGQGDQWGDYPAQEHQSGGEEEHQDQVFVELLRSMWNEEEVEEDEDRGEEGGIAMEEEEGRGDGVTIEDGETNEERVNDEEMEEIYEFAATQRKRDEGKESEKEESEEEEEGVTFFTETEEEQEAPIQAHSLAEHSDKGELTCITSPQTKPPSLEAVIAIGDIDTDRGNPNRIKTDLNKSEGKDLECSRTATMESDRTKQFESNVTSSRSVEEVSTTKSLHSSPHDDQQLNASLDRSYSRLFSDSWGVYETQEAPHTSPPTQPSCHSQPHRAIQKPSRSQPPRTMVVEGARQPELTSPPPPSSRSQPTRVRVDGGTRQTAIPTLQYSAIEIIDLSISPPLVPGVSALPVPGLSPGEVTDTGARVRMERVVGGGKVPECKELLQEKVPSSPEDLKRESHGPYSISVPVSPPHSTKEEPELIVLSDSSEEMEVGDLGPTSPSPPPPTYLSQNHQGYTPITTQSNTEPKKPTSITQSDTEPKKSSSKEKETIGGSVRDLSVSPSDQGLDPDPPSYKPGSAGSTSLVDCSAEMSWLIPATPPLPSRKTNSSSTQTFSSMRRTQLFPKANSSSSSSAASVFSSPTLPFRPSRQTSNPPRVSTHSAQTESSISRQKSDSRGLRHSSLGLDHAARSPGFTVPSKSQPKRSCFPRLTPSLSVIPPPDPSTKGTPLHNIPQPKSSTPLYSDLPKPSASSLASPLLRDGDGDNGTRQRGRGLGISGSPWKRGGLGSLGLSLSDPSDPSSSAHKESLTQPRENSGSPGQHRPSTESKYFHSPGDREKERGVREESDEMMKMEELERSVVKEEEQEEEIGEDMERSSNSFQQSFLGMDEPPMAFDDSWGLNAGGGDTDGERSQAVCFSLRLESSGGGASPPRQGRRDGEIAGPSSTFNPSPPRPKAYTTHSYSTPSPPPPNTTTPQANPEINASLLDAEIWDDWGQEEDEALPLSQRVNPVALAQRVAQLKTPVAPRRKGQQGPLVPITPMPSYSDMDTPDLKNKLNRFGVRPLPKRQMILKLKEIHQYTHQVISSESEDEAPSLGRPRAVGPPPTTSSMEPTRKPVSCAQTGGFNEPSGRAAPTVSLVKLPGREEDMEPLSASQGSNTSSTAPSEDSERSNPEQCLSDDSDNDDITASQSASKLQDNLLAVRRFIQSDPDLYGQILLYQPLVLSDLQARLKAAGIRLGAAKLLDYLDSQCITFTTAKPGLRGGRKRKGKWATRAGGRGRRGRGAAKMAD</sequence>
<feature type="compositionally biased region" description="Basic residues" evidence="8">
    <location>
        <begin position="412"/>
        <end position="422"/>
    </location>
</feature>
<gene>
    <name evidence="11 12" type="primary">LOC106589789</name>
</gene>
<feature type="compositionally biased region" description="Low complexity" evidence="8">
    <location>
        <begin position="989"/>
        <end position="1006"/>
    </location>
</feature>
<dbReference type="RefSeq" id="XP_014035608.2">
    <property type="nucleotide sequence ID" value="XM_014180133.2"/>
</dbReference>
<feature type="compositionally biased region" description="Low complexity" evidence="8">
    <location>
        <begin position="1470"/>
        <end position="1483"/>
    </location>
</feature>
<dbReference type="InterPro" id="IPR018574">
    <property type="entry name" value="Structure-sp_endonuc_su_Slx4"/>
</dbReference>
<dbReference type="GO" id="GO:0000712">
    <property type="term" value="P:resolution of meiotic recombination intermediates"/>
    <property type="evidence" value="ECO:0007669"/>
    <property type="project" value="TreeGrafter"/>
</dbReference>
<proteinExistence type="inferred from homology"/>
<feature type="compositionally biased region" description="Polar residues" evidence="8">
    <location>
        <begin position="1233"/>
        <end position="1262"/>
    </location>
</feature>
<dbReference type="KEGG" id="sasa:106589789"/>
<feature type="region of interest" description="Disordered" evidence="8">
    <location>
        <begin position="787"/>
        <end position="810"/>
    </location>
</feature>
<feature type="compositionally biased region" description="Basic and acidic residues" evidence="8">
    <location>
        <begin position="1263"/>
        <end position="1275"/>
    </location>
</feature>
<feature type="compositionally biased region" description="Basic and acidic residues" evidence="8">
    <location>
        <begin position="880"/>
        <end position="889"/>
    </location>
</feature>
<feature type="region of interest" description="Disordered" evidence="8">
    <location>
        <begin position="311"/>
        <end position="430"/>
    </location>
</feature>
<feature type="compositionally biased region" description="Basic and acidic residues" evidence="8">
    <location>
        <begin position="364"/>
        <end position="386"/>
    </location>
</feature>
<dbReference type="CDD" id="cd18288">
    <property type="entry name" value="BTB_POZ_BTBD12_SLX4"/>
    <property type="match status" value="1"/>
</dbReference>
<evidence type="ECO:0000313" key="12">
    <source>
        <dbReference type="RefSeq" id="XP_045546978.1"/>
    </source>
</evidence>
<feature type="domain" description="BTB" evidence="9">
    <location>
        <begin position="678"/>
        <end position="752"/>
    </location>
</feature>
<evidence type="ECO:0000256" key="7">
    <source>
        <dbReference type="ARBA" id="ARBA00029496"/>
    </source>
</evidence>
<feature type="region of interest" description="Disordered" evidence="8">
    <location>
        <begin position="1988"/>
        <end position="2015"/>
    </location>
</feature>